<evidence type="ECO:0000313" key="1">
    <source>
        <dbReference type="EMBL" id="KIJ91791.1"/>
    </source>
</evidence>
<dbReference type="Proteomes" id="UP000054477">
    <property type="component" value="Unassembled WGS sequence"/>
</dbReference>
<keyword evidence="2" id="KW-1185">Reference proteome</keyword>
<dbReference type="AlphaFoldDB" id="A0A0C9X2B7"/>
<dbReference type="EMBL" id="KN838967">
    <property type="protein sequence ID" value="KIJ91791.1"/>
    <property type="molecule type" value="Genomic_DNA"/>
</dbReference>
<gene>
    <name evidence="1" type="ORF">K443DRAFT_14097</name>
</gene>
<reference evidence="2" key="2">
    <citation type="submission" date="2015-01" db="EMBL/GenBank/DDBJ databases">
        <title>Evolutionary Origins and Diversification of the Mycorrhizal Mutualists.</title>
        <authorList>
            <consortium name="DOE Joint Genome Institute"/>
            <consortium name="Mycorrhizal Genomics Consortium"/>
            <person name="Kohler A."/>
            <person name="Kuo A."/>
            <person name="Nagy L.G."/>
            <person name="Floudas D."/>
            <person name="Copeland A."/>
            <person name="Barry K.W."/>
            <person name="Cichocki N."/>
            <person name="Veneault-Fourrey C."/>
            <person name="LaButti K."/>
            <person name="Lindquist E.A."/>
            <person name="Lipzen A."/>
            <person name="Lundell T."/>
            <person name="Morin E."/>
            <person name="Murat C."/>
            <person name="Riley R."/>
            <person name="Ohm R."/>
            <person name="Sun H."/>
            <person name="Tunlid A."/>
            <person name="Henrissat B."/>
            <person name="Grigoriev I.V."/>
            <person name="Hibbett D.S."/>
            <person name="Martin F."/>
        </authorList>
    </citation>
    <scope>NUCLEOTIDE SEQUENCE [LARGE SCALE GENOMIC DNA]</scope>
    <source>
        <strain evidence="2">LaAM-08-1</strain>
    </source>
</reference>
<evidence type="ECO:0000313" key="2">
    <source>
        <dbReference type="Proteomes" id="UP000054477"/>
    </source>
</evidence>
<accession>A0A0C9X2B7</accession>
<reference evidence="1 2" key="1">
    <citation type="submission" date="2014-04" db="EMBL/GenBank/DDBJ databases">
        <authorList>
            <consortium name="DOE Joint Genome Institute"/>
            <person name="Kuo A."/>
            <person name="Kohler A."/>
            <person name="Nagy L.G."/>
            <person name="Floudas D."/>
            <person name="Copeland A."/>
            <person name="Barry K.W."/>
            <person name="Cichocki N."/>
            <person name="Veneault-Fourrey C."/>
            <person name="LaButti K."/>
            <person name="Lindquist E.A."/>
            <person name="Lipzen A."/>
            <person name="Lundell T."/>
            <person name="Morin E."/>
            <person name="Murat C."/>
            <person name="Sun H."/>
            <person name="Tunlid A."/>
            <person name="Henrissat B."/>
            <person name="Grigoriev I.V."/>
            <person name="Hibbett D.S."/>
            <person name="Martin F."/>
            <person name="Nordberg H.P."/>
            <person name="Cantor M.N."/>
            <person name="Hua S.X."/>
        </authorList>
    </citation>
    <scope>NUCLEOTIDE SEQUENCE [LARGE SCALE GENOMIC DNA]</scope>
    <source>
        <strain evidence="1 2">LaAM-08-1</strain>
    </source>
</reference>
<name>A0A0C9X2B7_9AGAR</name>
<dbReference type="HOGENOM" id="CLU_1272492_0_0_1"/>
<protein>
    <submittedName>
        <fullName evidence="1">Uncharacterized protein</fullName>
    </submittedName>
</protein>
<sequence>MDIMATRLDKIQGPVPSSHAIETESSSWVALGLKIEEKQWNVRDEAKRHEITALIHKYWQRRNATTFQHSNSNGNIPSQRHINPCRVPVPDDEDNFSDIEDDEFDDEGFIEIEENAEILIPVEEEVVPLPSSEENASAVDWDLELRLWCERAEVLLAQIRECIAERSFQYTFMAQRDSSARRAAGFLKLYEAAVEKELQGEDISAPSGHDQRPETSG</sequence>
<organism evidence="1 2">
    <name type="scientific">Laccaria amethystina LaAM-08-1</name>
    <dbReference type="NCBI Taxonomy" id="1095629"/>
    <lineage>
        <taxon>Eukaryota</taxon>
        <taxon>Fungi</taxon>
        <taxon>Dikarya</taxon>
        <taxon>Basidiomycota</taxon>
        <taxon>Agaricomycotina</taxon>
        <taxon>Agaricomycetes</taxon>
        <taxon>Agaricomycetidae</taxon>
        <taxon>Agaricales</taxon>
        <taxon>Agaricineae</taxon>
        <taxon>Hydnangiaceae</taxon>
        <taxon>Laccaria</taxon>
    </lineage>
</organism>
<proteinExistence type="predicted"/>